<evidence type="ECO:0000313" key="3">
    <source>
        <dbReference type="Proteomes" id="UP000000759"/>
    </source>
</evidence>
<feature type="region of interest" description="Disordered" evidence="1">
    <location>
        <begin position="21"/>
        <end position="42"/>
    </location>
</feature>
<dbReference type="KEGG" id="pti:PHATR_43869"/>
<evidence type="ECO:0000313" key="2">
    <source>
        <dbReference type="EMBL" id="ACI65501.1"/>
    </source>
</evidence>
<dbReference type="Proteomes" id="UP000000759">
    <property type="component" value="Chromosome 3"/>
</dbReference>
<feature type="region of interest" description="Disordered" evidence="1">
    <location>
        <begin position="451"/>
        <end position="497"/>
    </location>
</feature>
<protein>
    <submittedName>
        <fullName evidence="2">Uncharacterized protein</fullName>
    </submittedName>
</protein>
<feature type="region of interest" description="Disordered" evidence="1">
    <location>
        <begin position="515"/>
        <end position="567"/>
    </location>
</feature>
<dbReference type="eggNOG" id="ENOG502RWMY">
    <property type="taxonomic scope" value="Eukaryota"/>
</dbReference>
<dbReference type="HOGENOM" id="CLU_371925_0_0_1"/>
<dbReference type="InParanoid" id="B5Y4L2"/>
<dbReference type="EMBL" id="CP001142">
    <property type="protein sequence ID" value="ACI65501.1"/>
    <property type="molecule type" value="Genomic_DNA"/>
</dbReference>
<feature type="compositionally biased region" description="Low complexity" evidence="1">
    <location>
        <begin position="314"/>
        <end position="324"/>
    </location>
</feature>
<accession>B5Y4L2</accession>
<reference evidence="2 3" key="1">
    <citation type="journal article" date="2008" name="Nature">
        <title>The Phaeodactylum genome reveals the evolutionary history of diatom genomes.</title>
        <authorList>
            <person name="Bowler C."/>
            <person name="Allen A.E."/>
            <person name="Badger J.H."/>
            <person name="Grimwood J."/>
            <person name="Jabbari K."/>
            <person name="Kuo A."/>
            <person name="Maheswari U."/>
            <person name="Martens C."/>
            <person name="Maumus F."/>
            <person name="Otillar R.P."/>
            <person name="Rayko E."/>
            <person name="Salamov A."/>
            <person name="Vandepoele K."/>
            <person name="Beszteri B."/>
            <person name="Gruber A."/>
            <person name="Heijde M."/>
            <person name="Katinka M."/>
            <person name="Mock T."/>
            <person name="Valentin K."/>
            <person name="Verret F."/>
            <person name="Berges J.A."/>
            <person name="Brownlee C."/>
            <person name="Cadoret J.P."/>
            <person name="Chiovitti A."/>
            <person name="Choi C.J."/>
            <person name="Coesel S."/>
            <person name="De Martino A."/>
            <person name="Detter J.C."/>
            <person name="Durkin C."/>
            <person name="Falciatore A."/>
            <person name="Fournet J."/>
            <person name="Haruta M."/>
            <person name="Huysman M.J."/>
            <person name="Jenkins B.D."/>
            <person name="Jiroutova K."/>
            <person name="Jorgensen R.E."/>
            <person name="Joubert Y."/>
            <person name="Kaplan A."/>
            <person name="Kroger N."/>
            <person name="Kroth P.G."/>
            <person name="La Roche J."/>
            <person name="Lindquist E."/>
            <person name="Lommer M."/>
            <person name="Martin-Jezequel V."/>
            <person name="Lopez P.J."/>
            <person name="Lucas S."/>
            <person name="Mangogna M."/>
            <person name="McGinnis K."/>
            <person name="Medlin L.K."/>
            <person name="Montsant A."/>
            <person name="Oudot-Le Secq M.P."/>
            <person name="Napoli C."/>
            <person name="Obornik M."/>
            <person name="Parker M.S."/>
            <person name="Petit J.L."/>
            <person name="Porcel B.M."/>
            <person name="Poulsen N."/>
            <person name="Robison M."/>
            <person name="Rychlewski L."/>
            <person name="Rynearson T.A."/>
            <person name="Schmutz J."/>
            <person name="Shapiro H."/>
            <person name="Siaut M."/>
            <person name="Stanley M."/>
            <person name="Sussman M.R."/>
            <person name="Taylor A.R."/>
            <person name="Vardi A."/>
            <person name="von Dassow P."/>
            <person name="Vyverman W."/>
            <person name="Willis A."/>
            <person name="Wyrwicz L.S."/>
            <person name="Rokhsar D.S."/>
            <person name="Weissenbach J."/>
            <person name="Armbrust E.V."/>
            <person name="Green B.R."/>
            <person name="Van de Peer Y."/>
            <person name="Grigoriev I.V."/>
        </authorList>
    </citation>
    <scope>NUCLEOTIDE SEQUENCE [LARGE SCALE GENOMIC DNA]</scope>
    <source>
        <strain evidence="2 3">CCAP 1055/1</strain>
    </source>
</reference>
<dbReference type="RefSeq" id="XP_002186031.1">
    <property type="nucleotide sequence ID" value="XM_002185995.1"/>
</dbReference>
<dbReference type="AlphaFoldDB" id="B5Y4L2"/>
<feature type="compositionally biased region" description="Polar residues" evidence="1">
    <location>
        <begin position="394"/>
        <end position="406"/>
    </location>
</feature>
<dbReference type="OrthoDB" id="49595at2759"/>
<dbReference type="PaxDb" id="2850-Phatr43869"/>
<feature type="compositionally biased region" description="Basic and acidic residues" evidence="1">
    <location>
        <begin position="527"/>
        <end position="538"/>
    </location>
</feature>
<reference evidence="3" key="2">
    <citation type="submission" date="2008-08" db="EMBL/GenBank/DDBJ databases">
        <authorList>
            <consortium name="Diatom Consortium"/>
            <person name="Grigoriev I."/>
            <person name="Grimwood J."/>
            <person name="Kuo A."/>
            <person name="Otillar R.P."/>
            <person name="Salamov A."/>
            <person name="Detter J.C."/>
            <person name="Lindquist E."/>
            <person name="Shapiro H."/>
            <person name="Lucas S."/>
            <person name="Glavina del Rio T."/>
            <person name="Pitluck S."/>
            <person name="Rokhsar D."/>
            <person name="Bowler C."/>
        </authorList>
    </citation>
    <scope>GENOME REANNOTATION</scope>
    <source>
        <strain evidence="3">CCAP 1055/1</strain>
    </source>
</reference>
<dbReference type="GeneID" id="7204287"/>
<sequence length="665" mass="73419">MALPLKAKSHRKRHVPVGPAGIWFQSSQSSNTTGTNGVCPSERTSAACRHNAPEEEELEMTQLSQTQAISTETSRNTHVAFYSPAWMAMQVSLGFVTPSLPAHFSPWQKYRAVRPHLPSQYLLLRDLERVSWKLPSSQTLLVVVESIQALAADHVSWIVTLTDETQETMAAWIQPRLVADEEQRAVPKYLRVGVVWALSDKVTLSLKSAANNDSNDEDEAGDFFFEEAITHNETRFSAQLQTRSERLLLIREENIQQAWAPSHAELRVSDEDYIRWVERRSALRMDIADTLVTTIEAAHGTPEVEKDKQSADQNASTCCDNSDSSSDEEEAEFEFPVSKQNVRRSVVETDADTPTTLSSRKRNIRSALLPTSACPTDTQTKHRASGPDTAAPSKPQNTQTTRPFSFSQSIPIQLQTTRLHESSPCQFPGKNQYSENSADFLASTATMIRSPVSLAGPSTKQNDRSSRHSSNPFESYALSRRPSTAHDQPLTSQANGKKEIEQAVVIEIFSESSGIKENKKPTQTPELDIKTSESRTRPPCDTINYARTEEHSSTSVPSKKRRKSSLCPQVKTGIPSGVVFPSSLWATTDASFLDCIENENDNISMKESCSSLIPVQEPTIVIDSHTNVCDGSANSSRPIPAKKASALFQAGALDGIADLEGLFDE</sequence>
<evidence type="ECO:0000256" key="1">
    <source>
        <dbReference type="SAM" id="MobiDB-lite"/>
    </source>
</evidence>
<gene>
    <name evidence="2" type="ORF">PHATR_43869</name>
</gene>
<feature type="compositionally biased region" description="Polar residues" evidence="1">
    <location>
        <begin position="481"/>
        <end position="495"/>
    </location>
</feature>
<organism evidence="2 3">
    <name type="scientific">Phaeodactylum tricornutum (strain CCAP 1055/1)</name>
    <dbReference type="NCBI Taxonomy" id="556484"/>
    <lineage>
        <taxon>Eukaryota</taxon>
        <taxon>Sar</taxon>
        <taxon>Stramenopiles</taxon>
        <taxon>Ochrophyta</taxon>
        <taxon>Bacillariophyta</taxon>
        <taxon>Bacillariophyceae</taxon>
        <taxon>Bacillariophycidae</taxon>
        <taxon>Naviculales</taxon>
        <taxon>Phaeodactylaceae</taxon>
        <taxon>Phaeodactylum</taxon>
    </lineage>
</organism>
<name>B5Y4L2_PHATC</name>
<feature type="compositionally biased region" description="Low complexity" evidence="1">
    <location>
        <begin position="25"/>
        <end position="37"/>
    </location>
</feature>
<feature type="region of interest" description="Disordered" evidence="1">
    <location>
        <begin position="299"/>
        <end position="406"/>
    </location>
</feature>
<keyword evidence="3" id="KW-1185">Reference proteome</keyword>
<proteinExistence type="predicted"/>